<name>A0A256AA25_9FLAO</name>
<dbReference type="AlphaFoldDB" id="A0A256AA25"/>
<accession>A0A256AA25</accession>
<dbReference type="Proteomes" id="UP000216035">
    <property type="component" value="Unassembled WGS sequence"/>
</dbReference>
<keyword evidence="2" id="KW-1185">Reference proteome</keyword>
<gene>
    <name evidence="1" type="ORF">CHX27_01140</name>
</gene>
<dbReference type="EMBL" id="NOXX01000085">
    <property type="protein sequence ID" value="OYQ50004.1"/>
    <property type="molecule type" value="Genomic_DNA"/>
</dbReference>
<organism evidence="1 2">
    <name type="scientific">Flavobacterium aurantiibacter</name>
    <dbReference type="NCBI Taxonomy" id="2023067"/>
    <lineage>
        <taxon>Bacteria</taxon>
        <taxon>Pseudomonadati</taxon>
        <taxon>Bacteroidota</taxon>
        <taxon>Flavobacteriia</taxon>
        <taxon>Flavobacteriales</taxon>
        <taxon>Flavobacteriaceae</taxon>
        <taxon>Flavobacterium</taxon>
    </lineage>
</organism>
<evidence type="ECO:0008006" key="3">
    <source>
        <dbReference type="Google" id="ProtNLM"/>
    </source>
</evidence>
<evidence type="ECO:0000313" key="2">
    <source>
        <dbReference type="Proteomes" id="UP000216035"/>
    </source>
</evidence>
<proteinExistence type="predicted"/>
<dbReference type="REBASE" id="260363">
    <property type="entry name" value="FauTH167ORF1130P"/>
</dbReference>
<dbReference type="Pfam" id="PF09665">
    <property type="entry name" value="RE_Alw26IDE"/>
    <property type="match status" value="1"/>
</dbReference>
<dbReference type="InterPro" id="IPR014328">
    <property type="entry name" value="Restrct_endonuc_II_Alw26I"/>
</dbReference>
<dbReference type="RefSeq" id="WP_094484941.1">
    <property type="nucleotide sequence ID" value="NZ_NOXX01000085.1"/>
</dbReference>
<comment type="caution">
    <text evidence="1">The sequence shown here is derived from an EMBL/GenBank/DDBJ whole genome shotgun (WGS) entry which is preliminary data.</text>
</comment>
<sequence length="471" mass="55213">MSKPKINKRKMKELKETADNKRQWNANFLKYTEFIVAHPNYKGLFYERGEDKKVKWVVTGKSEKGQERREWWDKQCKKHGIKIEAGAYAKIALKIHPTKKHTCQICGKELSVEYVYPNKRTITAIKKEFGVSVAPFTKDIFQIVNELVKSESDIEKVKRIFKIKSSEKLSRQNLNDYLQKYFVDSYAKGLLSPGAMSNSPDRFDGFHSDGACCRHESDKGRHKTNLQRYGQDRRVYENWADGDWKMADRLMSLFRKQGLSADHIGPISLGFCHRPKFHPLTKSENSAKNNRMSLTDVKVLLADEKTEQVVSWHSKFIWDKLKNKVTTDKEAAKLSDLLRKNLHYVLIVFSMIDEKGFGKFLEQFLNPEYSFFDYKFEGFDPKTGNYKSVQQIKKTGKNQQNNIKRYYRVSFDVLKEYKEKENRKNKIWKSQEVDTALEKLFALLKAKKNKEAKTQLENVFKKLADLAESNW</sequence>
<reference evidence="1 2" key="1">
    <citation type="submission" date="2017-07" db="EMBL/GenBank/DDBJ databases">
        <title>Flavobacterium cyanobacteriorum sp. nov., isolated from cyanobacterial aggregates in a eutrophic lake.</title>
        <authorList>
            <person name="Cai H."/>
        </authorList>
    </citation>
    <scope>NUCLEOTIDE SEQUENCE [LARGE SCALE GENOMIC DNA]</scope>
    <source>
        <strain evidence="1 2">TH167</strain>
    </source>
</reference>
<dbReference type="OrthoDB" id="7051980at2"/>
<evidence type="ECO:0000313" key="1">
    <source>
        <dbReference type="EMBL" id="OYQ50004.1"/>
    </source>
</evidence>
<protein>
    <recommendedName>
        <fullName evidence="3">Alw26I/Eco31I/Esp3I family type II restriction endonuclease</fullName>
    </recommendedName>
</protein>